<feature type="chain" id="PRO_5002228854" evidence="1">
    <location>
        <begin position="20"/>
        <end position="154"/>
    </location>
</feature>
<evidence type="ECO:0000313" key="3">
    <source>
        <dbReference type="Proteomes" id="UP000032232"/>
    </source>
</evidence>
<dbReference type="RefSeq" id="WP_043918712.1">
    <property type="nucleotide sequence ID" value="NZ_FZPF01000005.1"/>
</dbReference>
<dbReference type="AlphaFoldDB" id="A0A0D1CNU4"/>
<name>A0A0D1CNU4_9RHOB</name>
<comment type="caution">
    <text evidence="2">The sequence shown here is derived from an EMBL/GenBank/DDBJ whole genome shotgun (WGS) entry which is preliminary data.</text>
</comment>
<feature type="signal peptide" evidence="1">
    <location>
        <begin position="1"/>
        <end position="19"/>
    </location>
</feature>
<sequence>MNRFIIATAATTLAAPAFAYTGVSPTLLSAAEDIVQETGLDIDLTTLTDEQVIEIYAAGQSDETIEKVRAAVDGEYATREVTERRLVLVEADEMGLMPAGENSVVNSVQNFLDRQGFDVDASTLNDAQVAELYIAAFGSDSEADRDEIETIIEM</sequence>
<dbReference type="Proteomes" id="UP000032232">
    <property type="component" value="Unassembled WGS sequence"/>
</dbReference>
<keyword evidence="3" id="KW-1185">Reference proteome</keyword>
<protein>
    <submittedName>
        <fullName evidence="2">Uncharacterized protein</fullName>
    </submittedName>
</protein>
<reference evidence="2 3" key="1">
    <citation type="submission" date="2015-02" db="EMBL/GenBank/DDBJ databases">
        <title>Genome Sequence of Jannaschia aquimarina DSM28248, a member of the Roseobacter clade.</title>
        <authorList>
            <person name="Voget S."/>
            <person name="Daniel R."/>
        </authorList>
    </citation>
    <scope>NUCLEOTIDE SEQUENCE [LARGE SCALE GENOMIC DNA]</scope>
    <source>
        <strain evidence="2 3">GSW-M26</strain>
    </source>
</reference>
<keyword evidence="1" id="KW-0732">Signal</keyword>
<evidence type="ECO:0000256" key="1">
    <source>
        <dbReference type="SAM" id="SignalP"/>
    </source>
</evidence>
<gene>
    <name evidence="2" type="ORF">jaqu_18870</name>
</gene>
<dbReference type="PATRIC" id="fig|935700.4.peg.1954"/>
<dbReference type="EMBL" id="JYFE01000035">
    <property type="protein sequence ID" value="KIT16402.1"/>
    <property type="molecule type" value="Genomic_DNA"/>
</dbReference>
<organism evidence="2 3">
    <name type="scientific">Jannaschia aquimarina</name>
    <dbReference type="NCBI Taxonomy" id="935700"/>
    <lineage>
        <taxon>Bacteria</taxon>
        <taxon>Pseudomonadati</taxon>
        <taxon>Pseudomonadota</taxon>
        <taxon>Alphaproteobacteria</taxon>
        <taxon>Rhodobacterales</taxon>
        <taxon>Roseobacteraceae</taxon>
        <taxon>Jannaschia</taxon>
    </lineage>
</organism>
<proteinExistence type="predicted"/>
<accession>A0A0D1CNU4</accession>
<dbReference type="OrthoDB" id="7659317at2"/>
<evidence type="ECO:0000313" key="2">
    <source>
        <dbReference type="EMBL" id="KIT16402.1"/>
    </source>
</evidence>